<dbReference type="Gene3D" id="1.10.287.130">
    <property type="match status" value="1"/>
</dbReference>
<evidence type="ECO:0000256" key="1">
    <source>
        <dbReference type="ARBA" id="ARBA00000085"/>
    </source>
</evidence>
<keyword evidence="8" id="KW-0418">Kinase</keyword>
<dbReference type="InterPro" id="IPR003661">
    <property type="entry name" value="HisK_dim/P_dom"/>
</dbReference>
<dbReference type="GO" id="GO:0000155">
    <property type="term" value="F:phosphorelay sensor kinase activity"/>
    <property type="evidence" value="ECO:0007669"/>
    <property type="project" value="InterPro"/>
</dbReference>
<feature type="transmembrane region" description="Helical" evidence="13">
    <location>
        <begin position="151"/>
        <end position="169"/>
    </location>
</feature>
<evidence type="ECO:0000256" key="3">
    <source>
        <dbReference type="ARBA" id="ARBA00012438"/>
    </source>
</evidence>
<dbReference type="PANTHER" id="PTHR45436">
    <property type="entry name" value="SENSOR HISTIDINE KINASE YKOH"/>
    <property type="match status" value="1"/>
</dbReference>
<dbReference type="SMART" id="SM00388">
    <property type="entry name" value="HisKA"/>
    <property type="match status" value="1"/>
</dbReference>
<accession>A0A6G8RVK8</accession>
<evidence type="ECO:0000313" key="16">
    <source>
        <dbReference type="Proteomes" id="UP000502297"/>
    </source>
</evidence>
<dbReference type="SMART" id="SM00387">
    <property type="entry name" value="HATPase_c"/>
    <property type="match status" value="1"/>
</dbReference>
<evidence type="ECO:0000256" key="4">
    <source>
        <dbReference type="ARBA" id="ARBA00022553"/>
    </source>
</evidence>
<keyword evidence="16" id="KW-1185">Reference proteome</keyword>
<dbReference type="PRINTS" id="PR00344">
    <property type="entry name" value="BCTRLSENSOR"/>
</dbReference>
<dbReference type="PROSITE" id="PS50109">
    <property type="entry name" value="HIS_KIN"/>
    <property type="match status" value="1"/>
</dbReference>
<proteinExistence type="predicted"/>
<comment type="subcellular location">
    <subcellularLocation>
        <location evidence="2">Membrane</location>
        <topology evidence="2">Multi-pass membrane protein</topology>
    </subcellularLocation>
</comment>
<keyword evidence="12 13" id="KW-0472">Membrane</keyword>
<dbReference type="GO" id="GO:0005886">
    <property type="term" value="C:plasma membrane"/>
    <property type="evidence" value="ECO:0007669"/>
    <property type="project" value="TreeGrafter"/>
</dbReference>
<dbReference type="CDD" id="cd00075">
    <property type="entry name" value="HATPase"/>
    <property type="match status" value="1"/>
</dbReference>
<evidence type="ECO:0000256" key="5">
    <source>
        <dbReference type="ARBA" id="ARBA00022679"/>
    </source>
</evidence>
<dbReference type="AlphaFoldDB" id="A0A6G8RVK8"/>
<dbReference type="EC" id="2.7.13.3" evidence="3"/>
<sequence>MATPHPHYSLTRKLLVYTSIFSILMGCLLVVSAYRIALEETNEILDAQMKYLAERIGKFNPQPVQSNFNHLKHYHEEDLFVDVWSYKKNEHQYHAFHLLIKPVQQAGFYTHETNAGRWHTYVLPLKDLQVQISQQDSVRQNLALELAINMFLPYALIMPFAIWGLSLIIRRNLKPLENFKTELTQRKPNELEPISSHDYPIEIVPSIDEINHLFERISHTQQEQRQFIADAAHELRTPITALNLQTQILLSELPNHSSLKNLSKGLDRVQHLVNQLLSLAKQDAALSQDEVNVEISLNEEVIYCIEQLMNLALRKEIDLGMEKQEVIVIHTQASHLRSVLMNLIDNAIKYTPQHGIINLSVYHEYDSAIIQIEDSGPGISPEKYNKILKRFYRVHQHLEIGSGLGLSIVDKAVHRLGGTIEFSQSQQLGGLQVQIRLPLTAKP</sequence>
<dbReference type="Pfam" id="PF00512">
    <property type="entry name" value="HisKA"/>
    <property type="match status" value="1"/>
</dbReference>
<feature type="transmembrane region" description="Helical" evidence="13">
    <location>
        <begin position="14"/>
        <end position="37"/>
    </location>
</feature>
<evidence type="ECO:0000256" key="10">
    <source>
        <dbReference type="ARBA" id="ARBA00022989"/>
    </source>
</evidence>
<keyword evidence="10 13" id="KW-1133">Transmembrane helix</keyword>
<evidence type="ECO:0000256" key="2">
    <source>
        <dbReference type="ARBA" id="ARBA00004141"/>
    </source>
</evidence>
<name>A0A6G8RVK8_9GAMM</name>
<protein>
    <recommendedName>
        <fullName evidence="3">histidine kinase</fullName>
        <ecNumber evidence="3">2.7.13.3</ecNumber>
    </recommendedName>
</protein>
<organism evidence="15 16">
    <name type="scientific">Acinetobacter shaoyimingii</name>
    <dbReference type="NCBI Taxonomy" id="2715164"/>
    <lineage>
        <taxon>Bacteria</taxon>
        <taxon>Pseudomonadati</taxon>
        <taxon>Pseudomonadota</taxon>
        <taxon>Gammaproteobacteria</taxon>
        <taxon>Moraxellales</taxon>
        <taxon>Moraxellaceae</taxon>
        <taxon>Acinetobacter</taxon>
    </lineage>
</organism>
<dbReference type="PANTHER" id="PTHR45436:SF14">
    <property type="entry name" value="SENSOR PROTEIN QSEC"/>
    <property type="match status" value="1"/>
</dbReference>
<dbReference type="InterPro" id="IPR036097">
    <property type="entry name" value="HisK_dim/P_sf"/>
</dbReference>
<evidence type="ECO:0000256" key="8">
    <source>
        <dbReference type="ARBA" id="ARBA00022777"/>
    </source>
</evidence>
<evidence type="ECO:0000256" key="13">
    <source>
        <dbReference type="SAM" id="Phobius"/>
    </source>
</evidence>
<evidence type="ECO:0000259" key="14">
    <source>
        <dbReference type="PROSITE" id="PS50109"/>
    </source>
</evidence>
<dbReference type="GO" id="GO:0005524">
    <property type="term" value="F:ATP binding"/>
    <property type="evidence" value="ECO:0007669"/>
    <property type="project" value="UniProtKB-KW"/>
</dbReference>
<dbReference type="InterPro" id="IPR004358">
    <property type="entry name" value="Sig_transdc_His_kin-like_C"/>
</dbReference>
<comment type="catalytic activity">
    <reaction evidence="1">
        <text>ATP + protein L-histidine = ADP + protein N-phospho-L-histidine.</text>
        <dbReference type="EC" id="2.7.13.3"/>
    </reaction>
</comment>
<keyword evidence="4" id="KW-0597">Phosphoprotein</keyword>
<evidence type="ECO:0000256" key="7">
    <source>
        <dbReference type="ARBA" id="ARBA00022741"/>
    </source>
</evidence>
<dbReference type="InterPro" id="IPR050428">
    <property type="entry name" value="TCS_sensor_his_kinase"/>
</dbReference>
<dbReference type="Proteomes" id="UP000502297">
    <property type="component" value="Chromosome"/>
</dbReference>
<dbReference type="Pfam" id="PF02518">
    <property type="entry name" value="HATPase_c"/>
    <property type="match status" value="1"/>
</dbReference>
<dbReference type="CDD" id="cd00082">
    <property type="entry name" value="HisKA"/>
    <property type="match status" value="1"/>
</dbReference>
<keyword evidence="9" id="KW-0067">ATP-binding</keyword>
<feature type="domain" description="Histidine kinase" evidence="14">
    <location>
        <begin position="230"/>
        <end position="441"/>
    </location>
</feature>
<dbReference type="RefSeq" id="WP_166223309.1">
    <property type="nucleotide sequence ID" value="NZ_CP049801.1"/>
</dbReference>
<dbReference type="InterPro" id="IPR036890">
    <property type="entry name" value="HATPase_C_sf"/>
</dbReference>
<dbReference type="EMBL" id="CP049801">
    <property type="protein sequence ID" value="QIO05828.1"/>
    <property type="molecule type" value="Genomic_DNA"/>
</dbReference>
<gene>
    <name evidence="15" type="ORF">G8E00_07625</name>
</gene>
<dbReference type="SUPFAM" id="SSF47384">
    <property type="entry name" value="Homodimeric domain of signal transducing histidine kinase"/>
    <property type="match status" value="1"/>
</dbReference>
<keyword evidence="6 13" id="KW-0812">Transmembrane</keyword>
<keyword evidence="5" id="KW-0808">Transferase</keyword>
<dbReference type="Gene3D" id="3.30.565.10">
    <property type="entry name" value="Histidine kinase-like ATPase, C-terminal domain"/>
    <property type="match status" value="1"/>
</dbReference>
<evidence type="ECO:0000256" key="12">
    <source>
        <dbReference type="ARBA" id="ARBA00023136"/>
    </source>
</evidence>
<evidence type="ECO:0000313" key="15">
    <source>
        <dbReference type="EMBL" id="QIO05828.1"/>
    </source>
</evidence>
<dbReference type="SUPFAM" id="SSF55874">
    <property type="entry name" value="ATPase domain of HSP90 chaperone/DNA topoisomerase II/histidine kinase"/>
    <property type="match status" value="1"/>
</dbReference>
<dbReference type="InterPro" id="IPR005467">
    <property type="entry name" value="His_kinase_dom"/>
</dbReference>
<keyword evidence="11" id="KW-0902">Two-component regulatory system</keyword>
<evidence type="ECO:0000256" key="9">
    <source>
        <dbReference type="ARBA" id="ARBA00022840"/>
    </source>
</evidence>
<dbReference type="InterPro" id="IPR003594">
    <property type="entry name" value="HATPase_dom"/>
</dbReference>
<dbReference type="KEGG" id="asha:G8E00_07625"/>
<evidence type="ECO:0000256" key="6">
    <source>
        <dbReference type="ARBA" id="ARBA00022692"/>
    </source>
</evidence>
<evidence type="ECO:0000256" key="11">
    <source>
        <dbReference type="ARBA" id="ARBA00023012"/>
    </source>
</evidence>
<reference evidence="15 16" key="1">
    <citation type="submission" date="2020-03" db="EMBL/GenBank/DDBJ databases">
        <authorList>
            <person name="Zhu W."/>
        </authorList>
    </citation>
    <scope>NUCLEOTIDE SEQUENCE [LARGE SCALE GENOMIC DNA]</scope>
    <source>
        <strain evidence="15 16">323-1</strain>
    </source>
</reference>
<keyword evidence="7" id="KW-0547">Nucleotide-binding</keyword>